<evidence type="ECO:0000256" key="5">
    <source>
        <dbReference type="ARBA" id="ARBA00022598"/>
    </source>
</evidence>
<dbReference type="PANTHER" id="PTHR11098:SF8">
    <property type="entry name" value="NICOTINATE PHOSPHORIBOSYLTRANSFERASE PNCB1"/>
    <property type="match status" value="1"/>
</dbReference>
<comment type="caution">
    <text evidence="9">The sequence shown here is derived from an EMBL/GenBank/DDBJ whole genome shotgun (WGS) entry which is preliminary data.</text>
</comment>
<sequence length="160" mass="17714">MTESSALLTDRYELTMIDAALLKGTHDRECVFEAFTRRLPAGRRYGVLAGTGRLLELLQEFRFRDEELDYLRDNSVVRSETLDWLAGYRFSGTISGYREGEVFFPGSPFLVVDAPFAEGVVLETLILSVFNYDSAVASAAARMVSAAGGRPLAEMGSRRA</sequence>
<dbReference type="InterPro" id="IPR036068">
    <property type="entry name" value="Nicotinate_pribotase-like_C"/>
</dbReference>
<dbReference type="InterPro" id="IPR007229">
    <property type="entry name" value="Nic_PRibTrfase-Fam"/>
</dbReference>
<dbReference type="Pfam" id="PF17767">
    <property type="entry name" value="NAPRTase_N"/>
    <property type="match status" value="1"/>
</dbReference>
<keyword evidence="4" id="KW-0597">Phosphoprotein</keyword>
<dbReference type="AlphaFoldDB" id="U2TA20"/>
<keyword evidence="9" id="KW-0808">Transferase</keyword>
<keyword evidence="5" id="KW-0436">Ligase</keyword>
<evidence type="ECO:0000256" key="1">
    <source>
        <dbReference type="ARBA" id="ARBA00004952"/>
    </source>
</evidence>
<gene>
    <name evidence="9" type="ORF">N136_02106</name>
</gene>
<comment type="similarity">
    <text evidence="2">Belongs to the NAPRTase family.</text>
</comment>
<organism evidence="9 10">
    <name type="scientific">Leifsonia aquatica ATCC 14665</name>
    <dbReference type="NCBI Taxonomy" id="1358026"/>
    <lineage>
        <taxon>Bacteria</taxon>
        <taxon>Bacillati</taxon>
        <taxon>Actinomycetota</taxon>
        <taxon>Actinomycetes</taxon>
        <taxon>Micrococcales</taxon>
        <taxon>Microbacteriaceae</taxon>
        <taxon>Leifsonia</taxon>
    </lineage>
</organism>
<evidence type="ECO:0000256" key="7">
    <source>
        <dbReference type="ARBA" id="ARBA00048668"/>
    </source>
</evidence>
<dbReference type="Proteomes" id="UP000016605">
    <property type="component" value="Unassembled WGS sequence"/>
</dbReference>
<dbReference type="SUPFAM" id="SSF54675">
    <property type="entry name" value="Nicotinate/Quinolinate PRTase N-terminal domain-like"/>
    <property type="match status" value="1"/>
</dbReference>
<accession>U2TA20</accession>
<protein>
    <recommendedName>
        <fullName evidence="3">nicotinate phosphoribosyltransferase</fullName>
        <ecNumber evidence="3">6.3.4.21</ecNumber>
    </recommendedName>
</protein>
<dbReference type="Gene3D" id="3.20.140.10">
    <property type="entry name" value="nicotinate phosphoribosyltransferase"/>
    <property type="match status" value="1"/>
</dbReference>
<comment type="catalytic activity">
    <reaction evidence="7">
        <text>5-phospho-alpha-D-ribose 1-diphosphate + nicotinate + ATP + H2O = nicotinate beta-D-ribonucleotide + ADP + phosphate + diphosphate</text>
        <dbReference type="Rhea" id="RHEA:36163"/>
        <dbReference type="ChEBI" id="CHEBI:15377"/>
        <dbReference type="ChEBI" id="CHEBI:30616"/>
        <dbReference type="ChEBI" id="CHEBI:32544"/>
        <dbReference type="ChEBI" id="CHEBI:33019"/>
        <dbReference type="ChEBI" id="CHEBI:43474"/>
        <dbReference type="ChEBI" id="CHEBI:57502"/>
        <dbReference type="ChEBI" id="CHEBI:58017"/>
        <dbReference type="ChEBI" id="CHEBI:456216"/>
        <dbReference type="EC" id="6.3.4.21"/>
    </reaction>
</comment>
<evidence type="ECO:0000256" key="6">
    <source>
        <dbReference type="ARBA" id="ARBA00022642"/>
    </source>
</evidence>
<dbReference type="PANTHER" id="PTHR11098">
    <property type="entry name" value="NICOTINATE PHOSPHORIBOSYLTRANSFERASE"/>
    <property type="match status" value="1"/>
</dbReference>
<dbReference type="GO" id="GO:0004516">
    <property type="term" value="F:nicotinate phosphoribosyltransferase activity"/>
    <property type="evidence" value="ECO:0007669"/>
    <property type="project" value="UniProtKB-EC"/>
</dbReference>
<dbReference type="EMBL" id="AWVQ01000262">
    <property type="protein sequence ID" value="ERK71552.1"/>
    <property type="molecule type" value="Genomic_DNA"/>
</dbReference>
<evidence type="ECO:0000313" key="9">
    <source>
        <dbReference type="EMBL" id="ERK71552.1"/>
    </source>
</evidence>
<evidence type="ECO:0000259" key="8">
    <source>
        <dbReference type="Pfam" id="PF17767"/>
    </source>
</evidence>
<dbReference type="GO" id="GO:0034355">
    <property type="term" value="P:NAD+ biosynthetic process via the salvage pathway"/>
    <property type="evidence" value="ECO:0007669"/>
    <property type="project" value="TreeGrafter"/>
</dbReference>
<dbReference type="GO" id="GO:0005829">
    <property type="term" value="C:cytosol"/>
    <property type="evidence" value="ECO:0007669"/>
    <property type="project" value="TreeGrafter"/>
</dbReference>
<dbReference type="GO" id="GO:0016757">
    <property type="term" value="F:glycosyltransferase activity"/>
    <property type="evidence" value="ECO:0007669"/>
    <property type="project" value="UniProtKB-KW"/>
</dbReference>
<dbReference type="SUPFAM" id="SSF51690">
    <property type="entry name" value="Nicotinate/Quinolinate PRTase C-terminal domain-like"/>
    <property type="match status" value="1"/>
</dbReference>
<feature type="domain" description="Nicotinate phosphoribosyltransferase N-terminal" evidence="8">
    <location>
        <begin position="7"/>
        <end position="130"/>
    </location>
</feature>
<evidence type="ECO:0000256" key="4">
    <source>
        <dbReference type="ARBA" id="ARBA00022553"/>
    </source>
</evidence>
<name>U2TA20_LEIAQ</name>
<dbReference type="UniPathway" id="UPA00253">
    <property type="reaction ID" value="UER00457"/>
</dbReference>
<dbReference type="HOGENOM" id="CLU_117022_2_0_11"/>
<evidence type="ECO:0000313" key="10">
    <source>
        <dbReference type="Proteomes" id="UP000016605"/>
    </source>
</evidence>
<dbReference type="InterPro" id="IPR013785">
    <property type="entry name" value="Aldolase_TIM"/>
</dbReference>
<dbReference type="InterPro" id="IPR040727">
    <property type="entry name" value="NAPRTase_N"/>
</dbReference>
<keyword evidence="6" id="KW-0662">Pyridine nucleotide biosynthesis</keyword>
<reference evidence="9 10" key="1">
    <citation type="submission" date="2013-08" db="EMBL/GenBank/DDBJ databases">
        <authorList>
            <person name="Weinstock G."/>
            <person name="Sodergren E."/>
            <person name="Wylie T."/>
            <person name="Fulton L."/>
            <person name="Fulton R."/>
            <person name="Fronick C."/>
            <person name="O'Laughlin M."/>
            <person name="Godfrey J."/>
            <person name="Miner T."/>
            <person name="Herter B."/>
            <person name="Appelbaum E."/>
            <person name="Cordes M."/>
            <person name="Lek S."/>
            <person name="Wollam A."/>
            <person name="Pepin K.H."/>
            <person name="Palsikar V.B."/>
            <person name="Mitreva M."/>
            <person name="Wilson R.K."/>
        </authorList>
    </citation>
    <scope>NUCLEOTIDE SEQUENCE [LARGE SCALE GENOMIC DNA]</scope>
    <source>
        <strain evidence="9 10">ATCC 14665</strain>
    </source>
</reference>
<feature type="non-terminal residue" evidence="9">
    <location>
        <position position="160"/>
    </location>
</feature>
<keyword evidence="9" id="KW-0328">Glycosyltransferase</keyword>
<dbReference type="Gene3D" id="3.20.20.70">
    <property type="entry name" value="Aldolase class I"/>
    <property type="match status" value="1"/>
</dbReference>
<proteinExistence type="inferred from homology"/>
<evidence type="ECO:0000256" key="3">
    <source>
        <dbReference type="ARBA" id="ARBA00013236"/>
    </source>
</evidence>
<dbReference type="EC" id="6.3.4.21" evidence="3"/>
<comment type="pathway">
    <text evidence="1">Cofactor biosynthesis; NAD(+) biosynthesis; nicotinate D-ribonucleotide from nicotinate: step 1/1.</text>
</comment>
<evidence type="ECO:0000256" key="2">
    <source>
        <dbReference type="ARBA" id="ARBA00010897"/>
    </source>
</evidence>